<gene>
    <name evidence="1" type="ORF">E6G99_02220</name>
</gene>
<sequence>MYVESVDFKRQAWDAKILGDLLTRLIANGYQGLLAEIHQAAGRFSRPRPDRSLPNSLGQADGFTDVLIPPAQPHTRVIFFLAQPDLLRMIVAGRNQTEVRRVATATKMHLEAAVGGHISELLPAVADREGPDRFRREVVPALHLTASGGLVVGLRDGAPMQVMLALRRQPAFRGRPTALGSQLTTLLPDKPTEQAREAMERLVSSGIVERWHVVICRKGGQWLAVAQGLDEIKSFIGSNVACPHCGARISEEIQEVAYRLTEAADAQFADNRPLCELLDAALRRAGAEAVVIDPGRGAIDGAALYHGTVLVFRARSGAPSAEEAAQLLEQSHHVEQQGWRVVSMLVCDQPAPADLRQSGVFVVDNVSRLDAALEEILSKVREQQTSALLPPVLRPLAISVADLLPPE</sequence>
<protein>
    <submittedName>
        <fullName evidence="1">Uncharacterized protein</fullName>
    </submittedName>
</protein>
<evidence type="ECO:0000313" key="2">
    <source>
        <dbReference type="Proteomes" id="UP000318661"/>
    </source>
</evidence>
<organism evidence="1 2">
    <name type="scientific">Candidatus Segetimicrobium genomatis</name>
    <dbReference type="NCBI Taxonomy" id="2569760"/>
    <lineage>
        <taxon>Bacteria</taxon>
        <taxon>Bacillati</taxon>
        <taxon>Candidatus Sysuimicrobiota</taxon>
        <taxon>Candidatus Sysuimicrobiia</taxon>
        <taxon>Candidatus Sysuimicrobiales</taxon>
        <taxon>Candidatus Segetimicrobiaceae</taxon>
        <taxon>Candidatus Segetimicrobium</taxon>
    </lineage>
</organism>
<reference evidence="1 2" key="1">
    <citation type="journal article" date="2019" name="Nat. Microbiol.">
        <title>Mediterranean grassland soil C-N compound turnover is dependent on rainfall and depth, and is mediated by genomically divergent microorganisms.</title>
        <authorList>
            <person name="Diamond S."/>
            <person name="Andeer P.F."/>
            <person name="Li Z."/>
            <person name="Crits-Christoph A."/>
            <person name="Burstein D."/>
            <person name="Anantharaman K."/>
            <person name="Lane K.R."/>
            <person name="Thomas B.C."/>
            <person name="Pan C."/>
            <person name="Northen T.R."/>
            <person name="Banfield J.F."/>
        </authorList>
    </citation>
    <scope>NUCLEOTIDE SEQUENCE [LARGE SCALE GENOMIC DNA]</scope>
    <source>
        <strain evidence="1">NP_2</strain>
    </source>
</reference>
<name>A0A537LQ32_9BACT</name>
<comment type="caution">
    <text evidence="1">The sequence shown here is derived from an EMBL/GenBank/DDBJ whole genome shotgun (WGS) entry which is preliminary data.</text>
</comment>
<proteinExistence type="predicted"/>
<dbReference type="AlphaFoldDB" id="A0A537LQ32"/>
<dbReference type="EMBL" id="VBAJ01000039">
    <property type="protein sequence ID" value="TMJ09777.1"/>
    <property type="molecule type" value="Genomic_DNA"/>
</dbReference>
<evidence type="ECO:0000313" key="1">
    <source>
        <dbReference type="EMBL" id="TMJ09777.1"/>
    </source>
</evidence>
<dbReference type="Proteomes" id="UP000318661">
    <property type="component" value="Unassembled WGS sequence"/>
</dbReference>
<accession>A0A537LQ32</accession>